<keyword evidence="3" id="KW-1185">Reference proteome</keyword>
<dbReference type="RefSeq" id="WP_244348542.1">
    <property type="nucleotide sequence ID" value="NZ_JAFIRA010000001.1"/>
</dbReference>
<feature type="region of interest" description="Disordered" evidence="1">
    <location>
        <begin position="1"/>
        <end position="291"/>
    </location>
</feature>
<gene>
    <name evidence="2" type="ORF">JX360_01115</name>
</gene>
<organism evidence="2 3">
    <name type="scientific">Thermostichus vulcanus str. 'Rupite'</name>
    <dbReference type="NCBI Taxonomy" id="2813851"/>
    <lineage>
        <taxon>Bacteria</taxon>
        <taxon>Bacillati</taxon>
        <taxon>Cyanobacteriota</taxon>
        <taxon>Cyanophyceae</taxon>
        <taxon>Thermostichales</taxon>
        <taxon>Thermostichaceae</taxon>
        <taxon>Thermostichus</taxon>
    </lineage>
</organism>
<name>A0ABT0C6U4_THEVL</name>
<feature type="compositionally biased region" description="Low complexity" evidence="1">
    <location>
        <begin position="147"/>
        <end position="167"/>
    </location>
</feature>
<dbReference type="Proteomes" id="UP000830835">
    <property type="component" value="Unassembled WGS sequence"/>
</dbReference>
<dbReference type="EMBL" id="JAFIRA010000001">
    <property type="protein sequence ID" value="MCJ2541517.1"/>
    <property type="molecule type" value="Genomic_DNA"/>
</dbReference>
<proteinExistence type="predicted"/>
<accession>A0ABT0C6U4</accession>
<protein>
    <submittedName>
        <fullName evidence="2">Uncharacterized protein</fullName>
    </submittedName>
</protein>
<evidence type="ECO:0000313" key="2">
    <source>
        <dbReference type="EMBL" id="MCJ2541517.1"/>
    </source>
</evidence>
<feature type="compositionally biased region" description="Pro residues" evidence="1">
    <location>
        <begin position="29"/>
        <end position="39"/>
    </location>
</feature>
<comment type="caution">
    <text evidence="2">The sequence shown here is derived from an EMBL/GenBank/DDBJ whole genome shotgun (WGS) entry which is preliminary data.</text>
</comment>
<sequence>MWQALKALWAKIAGQAPPVPPTSSTRKPVPSPSPQPKQPPAKDLSTRATTPVPRPDPKAATSGRDRDPLSTLDAVSTKTPTAPDKAWDAFSAMSATADKKESTGLESGKPAEDATDDFMQMLVGKRPAPTAETAPPEPQAPEEKAVPEPISESPDSSEITSDISPPTGEAPKMVSGFSEPGVIPPVQPAEKPTDSPTGEAFPKAVQSPILPARPTPTAESINSFGAKSNIGSRISSIASSTSSDRAVSSISTARLRQPEYAPTGIKHKDKAKGSSLWLQKNSRQKQAHPHLENTYLMSMRNRPFFNL</sequence>
<evidence type="ECO:0000313" key="3">
    <source>
        <dbReference type="Proteomes" id="UP000830835"/>
    </source>
</evidence>
<evidence type="ECO:0000256" key="1">
    <source>
        <dbReference type="SAM" id="MobiDB-lite"/>
    </source>
</evidence>
<feature type="compositionally biased region" description="Low complexity" evidence="1">
    <location>
        <begin position="228"/>
        <end position="251"/>
    </location>
</feature>
<reference evidence="2" key="1">
    <citation type="submission" date="2021-02" db="EMBL/GenBank/DDBJ databases">
        <title>The CRISPR/cas machinery reduction and long-range gene transfer in the hot spring cyanobacterium Synechococcus.</title>
        <authorList>
            <person name="Dvorak P."/>
            <person name="Jahodarova E."/>
            <person name="Hasler P."/>
            <person name="Poulickova A."/>
        </authorList>
    </citation>
    <scope>NUCLEOTIDE SEQUENCE</scope>
    <source>
        <strain evidence="2">Rupite</strain>
    </source>
</reference>
<feature type="compositionally biased region" description="Polar residues" evidence="1">
    <location>
        <begin position="217"/>
        <end position="226"/>
    </location>
</feature>